<dbReference type="Gene3D" id="1.20.1250.20">
    <property type="entry name" value="MFS general substrate transporter like domains"/>
    <property type="match status" value="1"/>
</dbReference>
<dbReference type="PANTHER" id="PTHR48021">
    <property type="match status" value="1"/>
</dbReference>
<dbReference type="EMBL" id="JANEYF010003076">
    <property type="protein sequence ID" value="KAJ8939501.1"/>
    <property type="molecule type" value="Genomic_DNA"/>
</dbReference>
<dbReference type="InterPro" id="IPR050549">
    <property type="entry name" value="MFS_Trehalose_Transporter"/>
</dbReference>
<gene>
    <name evidence="8" type="ORF">NQ314_011116</name>
</gene>
<dbReference type="GO" id="GO:0016020">
    <property type="term" value="C:membrane"/>
    <property type="evidence" value="ECO:0007669"/>
    <property type="project" value="UniProtKB-SubCell"/>
</dbReference>
<protein>
    <recommendedName>
        <fullName evidence="7">Major facilitator superfamily (MFS) profile domain-containing protein</fullName>
    </recommendedName>
</protein>
<dbReference type="InterPro" id="IPR005828">
    <property type="entry name" value="MFS_sugar_transport-like"/>
</dbReference>
<dbReference type="GO" id="GO:0022857">
    <property type="term" value="F:transmembrane transporter activity"/>
    <property type="evidence" value="ECO:0007669"/>
    <property type="project" value="InterPro"/>
</dbReference>
<dbReference type="InterPro" id="IPR036259">
    <property type="entry name" value="MFS_trans_sf"/>
</dbReference>
<evidence type="ECO:0000256" key="5">
    <source>
        <dbReference type="SAM" id="Coils"/>
    </source>
</evidence>
<dbReference type="PANTHER" id="PTHR48021:SF46">
    <property type="entry name" value="MAJOR FACILITATOR SUPERFAMILY (MFS) PROFILE DOMAIN-CONTAINING PROTEIN"/>
    <property type="match status" value="1"/>
</dbReference>
<feature type="coiled-coil region" evidence="5">
    <location>
        <begin position="7"/>
        <end position="34"/>
    </location>
</feature>
<dbReference type="Pfam" id="PF00083">
    <property type="entry name" value="Sugar_tr"/>
    <property type="match status" value="1"/>
</dbReference>
<organism evidence="8 9">
    <name type="scientific">Rhamnusium bicolor</name>
    <dbReference type="NCBI Taxonomy" id="1586634"/>
    <lineage>
        <taxon>Eukaryota</taxon>
        <taxon>Metazoa</taxon>
        <taxon>Ecdysozoa</taxon>
        <taxon>Arthropoda</taxon>
        <taxon>Hexapoda</taxon>
        <taxon>Insecta</taxon>
        <taxon>Pterygota</taxon>
        <taxon>Neoptera</taxon>
        <taxon>Endopterygota</taxon>
        <taxon>Coleoptera</taxon>
        <taxon>Polyphaga</taxon>
        <taxon>Cucujiformia</taxon>
        <taxon>Chrysomeloidea</taxon>
        <taxon>Cerambycidae</taxon>
        <taxon>Lepturinae</taxon>
        <taxon>Rhagiini</taxon>
        <taxon>Rhamnusium</taxon>
    </lineage>
</organism>
<comment type="caution">
    <text evidence="8">The sequence shown here is derived from an EMBL/GenBank/DDBJ whole genome shotgun (WGS) entry which is preliminary data.</text>
</comment>
<evidence type="ECO:0000259" key="7">
    <source>
        <dbReference type="PROSITE" id="PS50850"/>
    </source>
</evidence>
<feature type="transmembrane region" description="Helical" evidence="6">
    <location>
        <begin position="84"/>
        <end position="104"/>
    </location>
</feature>
<dbReference type="Proteomes" id="UP001162156">
    <property type="component" value="Unassembled WGS sequence"/>
</dbReference>
<feature type="transmembrane region" description="Helical" evidence="6">
    <location>
        <begin position="208"/>
        <end position="233"/>
    </location>
</feature>
<keyword evidence="5" id="KW-0175">Coiled coil</keyword>
<keyword evidence="4 6" id="KW-0472">Membrane</keyword>
<sequence>MPESPYYLVMKSRIAEAEISLQKLRRKKNVDKELKMLISDVNRQISEPGRYKDLFIINSAAYQHFHCTCRCFLKKSTNVLPKDIASTLIFGLQFISNAMAAFVVDKTGRKPLLTLSCLGCCFMLIFEGVYFTIQDYTDIDVSNLDYLPLIGIVIFTIAFAIGQGNVINLMIGEMFSSSIKAKASCIMNIIFAVTMTMSTKFFQYTSDSISLCVPFYVFGACQLLGGAFCILYVPETKGKTLEDIQQELKGRCKTIRAGHN</sequence>
<feature type="transmembrane region" description="Helical" evidence="6">
    <location>
        <begin position="146"/>
        <end position="171"/>
    </location>
</feature>
<dbReference type="AlphaFoldDB" id="A0AAV8XKC8"/>
<evidence type="ECO:0000256" key="6">
    <source>
        <dbReference type="SAM" id="Phobius"/>
    </source>
</evidence>
<name>A0AAV8XKC8_9CUCU</name>
<keyword evidence="3 6" id="KW-1133">Transmembrane helix</keyword>
<comment type="subcellular location">
    <subcellularLocation>
        <location evidence="1">Membrane</location>
        <topology evidence="1">Multi-pass membrane protein</topology>
    </subcellularLocation>
</comment>
<dbReference type="InterPro" id="IPR020846">
    <property type="entry name" value="MFS_dom"/>
</dbReference>
<feature type="domain" description="Major facilitator superfamily (MFS) profile" evidence="7">
    <location>
        <begin position="1"/>
        <end position="237"/>
    </location>
</feature>
<evidence type="ECO:0000256" key="1">
    <source>
        <dbReference type="ARBA" id="ARBA00004141"/>
    </source>
</evidence>
<dbReference type="PROSITE" id="PS50850">
    <property type="entry name" value="MFS"/>
    <property type="match status" value="1"/>
</dbReference>
<proteinExistence type="predicted"/>
<accession>A0AAV8XKC8</accession>
<reference evidence="8" key="1">
    <citation type="journal article" date="2023" name="Insect Mol. Biol.">
        <title>Genome sequencing provides insights into the evolution of gene families encoding plant cell wall-degrading enzymes in longhorned beetles.</title>
        <authorList>
            <person name="Shin N.R."/>
            <person name="Okamura Y."/>
            <person name="Kirsch R."/>
            <person name="Pauchet Y."/>
        </authorList>
    </citation>
    <scope>NUCLEOTIDE SEQUENCE</scope>
    <source>
        <strain evidence="8">RBIC_L_NR</strain>
    </source>
</reference>
<feature type="transmembrane region" description="Helical" evidence="6">
    <location>
        <begin position="111"/>
        <end position="134"/>
    </location>
</feature>
<evidence type="ECO:0000313" key="8">
    <source>
        <dbReference type="EMBL" id="KAJ8939501.1"/>
    </source>
</evidence>
<evidence type="ECO:0000256" key="2">
    <source>
        <dbReference type="ARBA" id="ARBA00022692"/>
    </source>
</evidence>
<dbReference type="SUPFAM" id="SSF103473">
    <property type="entry name" value="MFS general substrate transporter"/>
    <property type="match status" value="1"/>
</dbReference>
<keyword evidence="9" id="KW-1185">Reference proteome</keyword>
<evidence type="ECO:0000256" key="4">
    <source>
        <dbReference type="ARBA" id="ARBA00023136"/>
    </source>
</evidence>
<evidence type="ECO:0000313" key="9">
    <source>
        <dbReference type="Proteomes" id="UP001162156"/>
    </source>
</evidence>
<keyword evidence="2 6" id="KW-0812">Transmembrane</keyword>
<feature type="transmembrane region" description="Helical" evidence="6">
    <location>
        <begin position="183"/>
        <end position="202"/>
    </location>
</feature>
<evidence type="ECO:0000256" key="3">
    <source>
        <dbReference type="ARBA" id="ARBA00022989"/>
    </source>
</evidence>